<comment type="caution">
    <text evidence="1">The sequence shown here is derived from an EMBL/GenBank/DDBJ whole genome shotgun (WGS) entry which is preliminary data.</text>
</comment>
<dbReference type="Proteomes" id="UP000675379">
    <property type="component" value="Unassembled WGS sequence"/>
</dbReference>
<accession>A0A941CRJ1</accession>
<gene>
    <name evidence="1" type="ORF">KCG48_06725</name>
</gene>
<keyword evidence="1" id="KW-0808">Transferase</keyword>
<organism evidence="1 2">
    <name type="scientific">Proteiniclasticum sediminis</name>
    <dbReference type="NCBI Taxonomy" id="2804028"/>
    <lineage>
        <taxon>Bacteria</taxon>
        <taxon>Bacillati</taxon>
        <taxon>Bacillota</taxon>
        <taxon>Clostridia</taxon>
        <taxon>Eubacteriales</taxon>
        <taxon>Clostridiaceae</taxon>
        <taxon>Proteiniclasticum</taxon>
    </lineage>
</organism>
<keyword evidence="2" id="KW-1185">Reference proteome</keyword>
<proteinExistence type="predicted"/>
<sequence>MVLINTKNIILEKDVFLRSEIEKRMAEFGFNSLSKFELFIWDLEIFLQLQKKLGDNIILKGGAATQFYVPMASQRTSVDIDMICQADRDEVHQIIAEIEDEFDGVEDYFKFRYYVPKNPKLGLNALETYYQTVPSICSEKELYASKGKQEVKIEFNFSKDQYDINKIKEPKLFALETTKEFNILAFETLFADKLTTLGPNTIGISDERSDEQVKQIYDVITLFISNVEQVLNHKEQIRKIYERLAKVECQIHNIAYDEQILFEDMKGLINRVKNIESDRPLLQRAKDFQALYLRKSVNRDKTEWAIVGYQLDLLADFIFSDDMKITQFREFEQLIGRLKFELIQGAERQRLIREARSVLEANFKSTKGLSQDLFRKRIDRILWELAVVVDIPQILHVLGETSMDDLNFKRV</sequence>
<dbReference type="Pfam" id="PF08843">
    <property type="entry name" value="AbiEii"/>
    <property type="match status" value="1"/>
</dbReference>
<protein>
    <submittedName>
        <fullName evidence="1">Nucleotidyl transferase AbiEii/AbiGii toxin family protein</fullName>
    </submittedName>
</protein>
<reference evidence="1" key="1">
    <citation type="submission" date="2021-04" db="EMBL/GenBank/DDBJ databases">
        <title>Proteiniclasticum sedimins sp. nov., an obligate anaerobic bacterium isolated from anaerobic sludge.</title>
        <authorList>
            <person name="Liu J."/>
        </authorList>
    </citation>
    <scope>NUCLEOTIDE SEQUENCE</scope>
    <source>
        <strain evidence="1">BAD-10</strain>
    </source>
</reference>
<name>A0A941CRJ1_9CLOT</name>
<dbReference type="RefSeq" id="WP_211800777.1">
    <property type="nucleotide sequence ID" value="NZ_JAGSCS010000007.1"/>
</dbReference>
<evidence type="ECO:0000313" key="1">
    <source>
        <dbReference type="EMBL" id="MBR0576033.1"/>
    </source>
</evidence>
<dbReference type="InterPro" id="IPR014942">
    <property type="entry name" value="AbiEii"/>
</dbReference>
<dbReference type="GO" id="GO:0016740">
    <property type="term" value="F:transferase activity"/>
    <property type="evidence" value="ECO:0007669"/>
    <property type="project" value="UniProtKB-KW"/>
</dbReference>
<dbReference type="EMBL" id="JAGSCS010000007">
    <property type="protein sequence ID" value="MBR0576033.1"/>
    <property type="molecule type" value="Genomic_DNA"/>
</dbReference>
<dbReference type="AlphaFoldDB" id="A0A941CRJ1"/>
<dbReference type="Gene3D" id="3.10.450.620">
    <property type="entry name" value="JHP933, nucleotidyltransferase-like core domain"/>
    <property type="match status" value="1"/>
</dbReference>
<evidence type="ECO:0000313" key="2">
    <source>
        <dbReference type="Proteomes" id="UP000675379"/>
    </source>
</evidence>